<feature type="domain" description="Cytidyltransferase-like" evidence="19">
    <location>
        <begin position="46"/>
        <end position="238"/>
    </location>
</feature>
<comment type="caution">
    <text evidence="20">The sequence shown here is derived from an EMBL/GenBank/DDBJ whole genome shotgun (WGS) entry which is preliminary data.</text>
</comment>
<comment type="subcellular location">
    <subcellularLocation>
        <location evidence="2">Mitochondrion</location>
    </subcellularLocation>
</comment>
<dbReference type="GO" id="GO:0004515">
    <property type="term" value="F:nicotinate-nucleotide adenylyltransferase activity"/>
    <property type="evidence" value="ECO:0007669"/>
    <property type="project" value="UniProtKB-EC"/>
</dbReference>
<feature type="compositionally biased region" description="Polar residues" evidence="18">
    <location>
        <begin position="1"/>
        <end position="21"/>
    </location>
</feature>
<dbReference type="PANTHER" id="PTHR12039">
    <property type="entry name" value="NICOTINAMIDE MONONUCLEOTIDE ADENYLYLTRANSFERASE"/>
    <property type="match status" value="1"/>
</dbReference>
<evidence type="ECO:0000259" key="19">
    <source>
        <dbReference type="Pfam" id="PF01467"/>
    </source>
</evidence>
<reference evidence="20" key="2">
    <citation type="submission" date="2023-06" db="EMBL/GenBank/DDBJ databases">
        <authorList>
            <consortium name="Lawrence Berkeley National Laboratory"/>
            <person name="Mondo S.J."/>
            <person name="Hensen N."/>
            <person name="Bonometti L."/>
            <person name="Westerberg I."/>
            <person name="Brannstrom I.O."/>
            <person name="Guillou S."/>
            <person name="Cros-Aarteil S."/>
            <person name="Calhoun S."/>
            <person name="Haridas S."/>
            <person name="Kuo A."/>
            <person name="Pangilinan J."/>
            <person name="Riley R."/>
            <person name="Labutti K."/>
            <person name="Andreopoulos B."/>
            <person name="Lipzen A."/>
            <person name="Chen C."/>
            <person name="Yanf M."/>
            <person name="Daum C."/>
            <person name="Ng V."/>
            <person name="Clum A."/>
            <person name="Steindorff A."/>
            <person name="Ohm R."/>
            <person name="Martin F."/>
            <person name="Silar P."/>
            <person name="Natvig D."/>
            <person name="Lalanne C."/>
            <person name="Gautier V."/>
            <person name="Ament-Velasquez S.L."/>
            <person name="Kruys A."/>
            <person name="Hutchinson M.I."/>
            <person name="Powell A.J."/>
            <person name="Barry K."/>
            <person name="Miller A.N."/>
            <person name="Grigoriev I.V."/>
            <person name="Debuchy R."/>
            <person name="Gladieux P."/>
            <person name="Thoren M.H."/>
            <person name="Johannesson H."/>
        </authorList>
    </citation>
    <scope>NUCLEOTIDE SEQUENCE</scope>
    <source>
        <strain evidence="20">PSN324</strain>
    </source>
</reference>
<keyword evidence="13" id="KW-0496">Mitochondrion</keyword>
<evidence type="ECO:0000256" key="13">
    <source>
        <dbReference type="ARBA" id="ARBA00023128"/>
    </source>
</evidence>
<feature type="region of interest" description="Disordered" evidence="18">
    <location>
        <begin position="269"/>
        <end position="296"/>
    </location>
</feature>
<protein>
    <recommendedName>
        <fullName evidence="17">Nicotinamide-nucleotide adenylyltransferase</fullName>
        <ecNumber evidence="17">2.7.7.1</ecNumber>
        <ecNumber evidence="17">2.7.7.18</ecNumber>
    </recommendedName>
</protein>
<dbReference type="Pfam" id="PF01467">
    <property type="entry name" value="CTP_transf_like"/>
    <property type="match status" value="1"/>
</dbReference>
<evidence type="ECO:0000256" key="6">
    <source>
        <dbReference type="ARBA" id="ARBA00011881"/>
    </source>
</evidence>
<feature type="compositionally biased region" description="Polar residues" evidence="18">
    <location>
        <begin position="281"/>
        <end position="296"/>
    </location>
</feature>
<evidence type="ECO:0000256" key="14">
    <source>
        <dbReference type="ARBA" id="ARBA00048721"/>
    </source>
</evidence>
<evidence type="ECO:0000256" key="5">
    <source>
        <dbReference type="ARBA" id="ARBA00007064"/>
    </source>
</evidence>
<comment type="function">
    <text evidence="16">Catalyzes the formation of NAD(+) from nicotinamide mononucleotide (NMN) and ATP. Can also use the deamidated form; nicotinic acid mononucleotide (NaMN) as substrate with the same efficiency. Can use triazofurin monophosphate (TrMP) as substrate. Can also use GTP and ITP as nucleotide donors. Also catalyzes the reverse reaction, i.e. the pyrophosphorolytic cleavage of NAD(+). For the pyrophosphorolytic activity, can use NAD(+), NADH, NaAD, nicotinic acid adenine dinucleotide phosphate (NHD), nicotinamide guanine dinucleotide (NGD) as substrates. Fails to cleave phosphorylated dinucleotides NADP(+), NADPH and NaADP(+). Protects against axonal degeneration following injury. May be involved in the maintenance of axonal integrity. Also functions as a stress-response chaperone protein that prevents toxic aggregation of proteins; this function may be independent of its NAD(+) synthesis activity.</text>
</comment>
<evidence type="ECO:0000256" key="8">
    <source>
        <dbReference type="ARBA" id="ARBA00022679"/>
    </source>
</evidence>
<evidence type="ECO:0000256" key="18">
    <source>
        <dbReference type="SAM" id="MobiDB-lite"/>
    </source>
</evidence>
<accession>A0AAV9HL49</accession>
<evidence type="ECO:0000256" key="12">
    <source>
        <dbReference type="ARBA" id="ARBA00023027"/>
    </source>
</evidence>
<comment type="pathway">
    <text evidence="4">Cofactor biosynthesis; NAD(+) biosynthesis; deamido-NAD(+) from nicotinate D-ribonucleotide: step 1/1.</text>
</comment>
<dbReference type="CDD" id="cd09286">
    <property type="entry name" value="NMNAT_Eukarya"/>
    <property type="match status" value="1"/>
</dbReference>
<proteinExistence type="inferred from homology"/>
<name>A0AAV9HL49_9PEZI</name>
<dbReference type="EC" id="2.7.7.1" evidence="17"/>
<comment type="catalytic activity">
    <reaction evidence="14 17">
        <text>nicotinate beta-D-ribonucleotide + ATP + H(+) = deamido-NAD(+) + diphosphate</text>
        <dbReference type="Rhea" id="RHEA:22860"/>
        <dbReference type="ChEBI" id="CHEBI:15378"/>
        <dbReference type="ChEBI" id="CHEBI:30616"/>
        <dbReference type="ChEBI" id="CHEBI:33019"/>
        <dbReference type="ChEBI" id="CHEBI:57502"/>
        <dbReference type="ChEBI" id="CHEBI:58437"/>
        <dbReference type="EC" id="2.7.7.18"/>
    </reaction>
</comment>
<dbReference type="InterPro" id="IPR005248">
    <property type="entry name" value="NadD/NMNAT"/>
</dbReference>
<dbReference type="Proteomes" id="UP001321749">
    <property type="component" value="Unassembled WGS sequence"/>
</dbReference>
<evidence type="ECO:0000256" key="16">
    <source>
        <dbReference type="ARBA" id="ARBA00093425"/>
    </source>
</evidence>
<evidence type="ECO:0000313" key="21">
    <source>
        <dbReference type="Proteomes" id="UP001321749"/>
    </source>
</evidence>
<feature type="region of interest" description="Disordered" evidence="18">
    <location>
        <begin position="1"/>
        <end position="32"/>
    </location>
</feature>
<comment type="pathway">
    <text evidence="3 17">Cofactor biosynthesis; NAD(+) biosynthesis; NAD(+) from nicotinamide D-ribonucleotide: step 1/1.</text>
</comment>
<comment type="cofactor">
    <cofactor evidence="1">
        <name>Mg(2+)</name>
        <dbReference type="ChEBI" id="CHEBI:18420"/>
    </cofactor>
</comment>
<evidence type="ECO:0000256" key="10">
    <source>
        <dbReference type="ARBA" id="ARBA00022741"/>
    </source>
</evidence>
<evidence type="ECO:0000256" key="7">
    <source>
        <dbReference type="ARBA" id="ARBA00022642"/>
    </source>
</evidence>
<keyword evidence="12 17" id="KW-0520">NAD</keyword>
<reference evidence="20" key="1">
    <citation type="journal article" date="2023" name="Mol. Phylogenet. Evol.">
        <title>Genome-scale phylogeny and comparative genomics of the fungal order Sordariales.</title>
        <authorList>
            <person name="Hensen N."/>
            <person name="Bonometti L."/>
            <person name="Westerberg I."/>
            <person name="Brannstrom I.O."/>
            <person name="Guillou S."/>
            <person name="Cros-Aarteil S."/>
            <person name="Calhoun S."/>
            <person name="Haridas S."/>
            <person name="Kuo A."/>
            <person name="Mondo S."/>
            <person name="Pangilinan J."/>
            <person name="Riley R."/>
            <person name="LaButti K."/>
            <person name="Andreopoulos B."/>
            <person name="Lipzen A."/>
            <person name="Chen C."/>
            <person name="Yan M."/>
            <person name="Daum C."/>
            <person name="Ng V."/>
            <person name="Clum A."/>
            <person name="Steindorff A."/>
            <person name="Ohm R.A."/>
            <person name="Martin F."/>
            <person name="Silar P."/>
            <person name="Natvig D.O."/>
            <person name="Lalanne C."/>
            <person name="Gautier V."/>
            <person name="Ament-Velasquez S.L."/>
            <person name="Kruys A."/>
            <person name="Hutchinson M.I."/>
            <person name="Powell A.J."/>
            <person name="Barry K."/>
            <person name="Miller A.N."/>
            <person name="Grigoriev I.V."/>
            <person name="Debuchy R."/>
            <person name="Gladieux P."/>
            <person name="Hiltunen Thoren M."/>
            <person name="Johannesson H."/>
        </authorList>
    </citation>
    <scope>NUCLEOTIDE SEQUENCE</scope>
    <source>
        <strain evidence="20">PSN324</strain>
    </source>
</reference>
<dbReference type="InterPro" id="IPR014729">
    <property type="entry name" value="Rossmann-like_a/b/a_fold"/>
</dbReference>
<dbReference type="GO" id="GO:0009435">
    <property type="term" value="P:NAD+ biosynthetic process"/>
    <property type="evidence" value="ECO:0007669"/>
    <property type="project" value="InterPro"/>
</dbReference>
<dbReference type="FunFam" id="3.40.50.620:FF:000221">
    <property type="entry name" value="Nicotinamide/nicotinic acid mononucleotide adenylyltransferase 3"/>
    <property type="match status" value="1"/>
</dbReference>
<evidence type="ECO:0000256" key="1">
    <source>
        <dbReference type="ARBA" id="ARBA00001946"/>
    </source>
</evidence>
<comment type="similarity">
    <text evidence="5 17">Belongs to the eukaryotic NMN adenylyltransferase family.</text>
</comment>
<evidence type="ECO:0000313" key="20">
    <source>
        <dbReference type="EMBL" id="KAK4461582.1"/>
    </source>
</evidence>
<dbReference type="InterPro" id="IPR051182">
    <property type="entry name" value="Euk_NMN_adenylyltrnsfrase"/>
</dbReference>
<keyword evidence="7 17" id="KW-0662">Pyridine nucleotide biosynthesis</keyword>
<sequence length="296" mass="32581">MSSETASSSPRGTLSATSGPPSTYRFPRNKLKMRQTQPGKTPLVLVACGSFSPITFLHLRMFEMASDFVRFNTDFEVCAGYLSPVSDAYKKAGLAAGHHRVAMCSRAIEHSPWLMVDPFETVNCNQDGEPAYVPTAKVLRHFDHEINTVLGGIEGTDGVKRKAKISLLAGADLVMSMGEPGLWAPIDLDVILGSYGAFIIERSGTDVDEALSTLRQYENNIWVISQVIQNDISSTKVRLFLKKDLSVRYLIPDPVVEYIDEHRLFQEGPALETKDKEKAQSENPPSEPSSTKSVKG</sequence>
<dbReference type="PANTHER" id="PTHR12039:SF0">
    <property type="entry name" value="NICOTINAMIDE-NUCLEOTIDE ADENYLYLTRANSFERASE"/>
    <property type="match status" value="1"/>
</dbReference>
<dbReference type="InterPro" id="IPR045094">
    <property type="entry name" value="NMNAT_euk"/>
</dbReference>
<dbReference type="GO" id="GO:0005759">
    <property type="term" value="C:mitochondrial matrix"/>
    <property type="evidence" value="ECO:0007669"/>
    <property type="project" value="UniProtKB-ARBA"/>
</dbReference>
<gene>
    <name evidence="20" type="ORF">QBC42DRAFT_91857</name>
</gene>
<evidence type="ECO:0000256" key="2">
    <source>
        <dbReference type="ARBA" id="ARBA00004173"/>
    </source>
</evidence>
<dbReference type="InterPro" id="IPR004821">
    <property type="entry name" value="Cyt_trans-like"/>
</dbReference>
<keyword evidence="11 17" id="KW-0067">ATP-binding</keyword>
<keyword evidence="21" id="KW-1185">Reference proteome</keyword>
<dbReference type="SUPFAM" id="SSF52374">
    <property type="entry name" value="Nucleotidylyl transferase"/>
    <property type="match status" value="1"/>
</dbReference>
<comment type="subunit">
    <text evidence="6">Homotetramer.</text>
</comment>
<keyword evidence="9 17" id="KW-0548">Nucleotidyltransferase</keyword>
<evidence type="ECO:0000256" key="4">
    <source>
        <dbReference type="ARBA" id="ARBA00005019"/>
    </source>
</evidence>
<dbReference type="GO" id="GO:0000309">
    <property type="term" value="F:nicotinamide-nucleotide adenylyltransferase activity"/>
    <property type="evidence" value="ECO:0007669"/>
    <property type="project" value="UniProtKB-EC"/>
</dbReference>
<keyword evidence="8 17" id="KW-0808">Transferase</keyword>
<evidence type="ECO:0000256" key="15">
    <source>
        <dbReference type="ARBA" id="ARBA00049001"/>
    </source>
</evidence>
<evidence type="ECO:0000256" key="17">
    <source>
        <dbReference type="RuleBase" id="RU362021"/>
    </source>
</evidence>
<evidence type="ECO:0000256" key="11">
    <source>
        <dbReference type="ARBA" id="ARBA00022840"/>
    </source>
</evidence>
<dbReference type="EC" id="2.7.7.18" evidence="17"/>
<comment type="catalytic activity">
    <reaction evidence="15 17">
        <text>beta-nicotinamide D-ribonucleotide + ATP + H(+) = diphosphate + NAD(+)</text>
        <dbReference type="Rhea" id="RHEA:21360"/>
        <dbReference type="ChEBI" id="CHEBI:14649"/>
        <dbReference type="ChEBI" id="CHEBI:15378"/>
        <dbReference type="ChEBI" id="CHEBI:30616"/>
        <dbReference type="ChEBI" id="CHEBI:33019"/>
        <dbReference type="ChEBI" id="CHEBI:57540"/>
        <dbReference type="EC" id="2.7.7.1"/>
    </reaction>
</comment>
<dbReference type="AlphaFoldDB" id="A0AAV9HL49"/>
<dbReference type="GO" id="GO:0005524">
    <property type="term" value="F:ATP binding"/>
    <property type="evidence" value="ECO:0007669"/>
    <property type="project" value="UniProtKB-KW"/>
</dbReference>
<evidence type="ECO:0000256" key="9">
    <source>
        <dbReference type="ARBA" id="ARBA00022695"/>
    </source>
</evidence>
<evidence type="ECO:0000256" key="3">
    <source>
        <dbReference type="ARBA" id="ARBA00004658"/>
    </source>
</evidence>
<dbReference type="Gene3D" id="3.40.50.620">
    <property type="entry name" value="HUPs"/>
    <property type="match status" value="1"/>
</dbReference>
<keyword evidence="10 17" id="KW-0547">Nucleotide-binding</keyword>
<dbReference type="NCBIfam" id="TIGR00482">
    <property type="entry name" value="nicotinate (nicotinamide) nucleotide adenylyltransferase"/>
    <property type="match status" value="1"/>
</dbReference>
<organism evidence="20 21">
    <name type="scientific">Cladorrhinum samala</name>
    <dbReference type="NCBI Taxonomy" id="585594"/>
    <lineage>
        <taxon>Eukaryota</taxon>
        <taxon>Fungi</taxon>
        <taxon>Dikarya</taxon>
        <taxon>Ascomycota</taxon>
        <taxon>Pezizomycotina</taxon>
        <taxon>Sordariomycetes</taxon>
        <taxon>Sordariomycetidae</taxon>
        <taxon>Sordariales</taxon>
        <taxon>Podosporaceae</taxon>
        <taxon>Cladorrhinum</taxon>
    </lineage>
</organism>
<dbReference type="EMBL" id="MU864988">
    <property type="protein sequence ID" value="KAK4461582.1"/>
    <property type="molecule type" value="Genomic_DNA"/>
</dbReference>